<evidence type="ECO:0000313" key="2">
    <source>
        <dbReference type="Proteomes" id="UP000283512"/>
    </source>
</evidence>
<protein>
    <submittedName>
        <fullName evidence="1">Sel1 repeat family protein</fullName>
    </submittedName>
</protein>
<reference evidence="1 2" key="1">
    <citation type="submission" date="2018-08" db="EMBL/GenBank/DDBJ databases">
        <title>A genome reference for cultivated species of the human gut microbiota.</title>
        <authorList>
            <person name="Zou Y."/>
            <person name="Xue W."/>
            <person name="Luo G."/>
        </authorList>
    </citation>
    <scope>NUCLEOTIDE SEQUENCE [LARGE SCALE GENOMIC DNA]</scope>
    <source>
        <strain evidence="1 2">AM16-49B</strain>
    </source>
</reference>
<dbReference type="InterPro" id="IPR050767">
    <property type="entry name" value="Sel1_AlgK"/>
</dbReference>
<evidence type="ECO:0000313" key="1">
    <source>
        <dbReference type="EMBL" id="RHH90798.1"/>
    </source>
</evidence>
<dbReference type="PANTHER" id="PTHR11102">
    <property type="entry name" value="SEL-1-LIKE PROTEIN"/>
    <property type="match status" value="1"/>
</dbReference>
<dbReference type="Proteomes" id="UP000283512">
    <property type="component" value="Unassembled WGS sequence"/>
</dbReference>
<accession>A0A414YV22</accession>
<dbReference type="InterPro" id="IPR006597">
    <property type="entry name" value="Sel1-like"/>
</dbReference>
<dbReference type="EMBL" id="QRKD01000007">
    <property type="protein sequence ID" value="RHH90798.1"/>
    <property type="molecule type" value="Genomic_DNA"/>
</dbReference>
<proteinExistence type="predicted"/>
<dbReference type="Pfam" id="PF08238">
    <property type="entry name" value="Sel1"/>
    <property type="match status" value="4"/>
</dbReference>
<dbReference type="AlphaFoldDB" id="A0A414YV22"/>
<organism evidence="1 2">
    <name type="scientific">Bacteroides caccae</name>
    <dbReference type="NCBI Taxonomy" id="47678"/>
    <lineage>
        <taxon>Bacteria</taxon>
        <taxon>Pseudomonadati</taxon>
        <taxon>Bacteroidota</taxon>
        <taxon>Bacteroidia</taxon>
        <taxon>Bacteroidales</taxon>
        <taxon>Bacteroidaceae</taxon>
        <taxon>Bacteroides</taxon>
    </lineage>
</organism>
<gene>
    <name evidence="1" type="ORF">DW190_10245</name>
</gene>
<sequence>MKNEKKELLKKAAAGDAETMYLLAQDYENEGNSDNAFFWYNKAAIQGLADGINNVAMYYLEGLVVTPDVDKTINLLESIADKVPVAKINLACIYLEGKGCPQDSEKGMELLRQSAAFGEGPAAFTIGKIHLGGMYGSPVDYKIAIKWFEKAYALEIYESVEILCNLYEGLYSRKVKNRENIIINNKKVYPDFLVARTFLPNMNPELYTEVEHIDGDMSNNSTRNLRWIKKK</sequence>
<dbReference type="Gene3D" id="3.90.75.20">
    <property type="match status" value="1"/>
</dbReference>
<dbReference type="PANTHER" id="PTHR11102:SF160">
    <property type="entry name" value="ERAD-ASSOCIATED E3 UBIQUITIN-PROTEIN LIGASE COMPONENT HRD3"/>
    <property type="match status" value="1"/>
</dbReference>
<comment type="caution">
    <text evidence="1">The sequence shown here is derived from an EMBL/GenBank/DDBJ whole genome shotgun (WGS) entry which is preliminary data.</text>
</comment>
<name>A0A414YV22_9BACE</name>
<dbReference type="SUPFAM" id="SSF81901">
    <property type="entry name" value="HCP-like"/>
    <property type="match status" value="1"/>
</dbReference>
<dbReference type="RefSeq" id="WP_122295505.1">
    <property type="nucleotide sequence ID" value="NZ_QRKD01000007.1"/>
</dbReference>
<dbReference type="SMART" id="SM00671">
    <property type="entry name" value="SEL1"/>
    <property type="match status" value="4"/>
</dbReference>
<dbReference type="InterPro" id="IPR011990">
    <property type="entry name" value="TPR-like_helical_dom_sf"/>
</dbReference>
<dbReference type="InterPro" id="IPR044925">
    <property type="entry name" value="His-Me_finger_sf"/>
</dbReference>
<dbReference type="Gene3D" id="1.25.40.10">
    <property type="entry name" value="Tetratricopeptide repeat domain"/>
    <property type="match status" value="1"/>
</dbReference>
<dbReference type="SUPFAM" id="SSF54060">
    <property type="entry name" value="His-Me finger endonucleases"/>
    <property type="match status" value="1"/>
</dbReference>